<evidence type="ECO:0000313" key="1">
    <source>
        <dbReference type="EMBL" id="CAP96588.1"/>
    </source>
</evidence>
<proteinExistence type="predicted"/>
<name>B6HLR7_PENRW</name>
<organism evidence="1 2">
    <name type="scientific">Penicillium rubens (strain ATCC 28089 / DSM 1075 / NRRL 1951 / Wisconsin 54-1255)</name>
    <name type="common">Penicillium chrysogenum</name>
    <dbReference type="NCBI Taxonomy" id="500485"/>
    <lineage>
        <taxon>Eukaryota</taxon>
        <taxon>Fungi</taxon>
        <taxon>Dikarya</taxon>
        <taxon>Ascomycota</taxon>
        <taxon>Pezizomycotina</taxon>
        <taxon>Eurotiomycetes</taxon>
        <taxon>Eurotiomycetidae</taxon>
        <taxon>Eurotiales</taxon>
        <taxon>Aspergillaceae</taxon>
        <taxon>Penicillium</taxon>
        <taxon>Penicillium chrysogenum species complex</taxon>
    </lineage>
</organism>
<dbReference type="EMBL" id="AM920436">
    <property type="protein sequence ID" value="CAP96588.1"/>
    <property type="molecule type" value="Genomic_DNA"/>
</dbReference>
<reference evidence="1 2" key="1">
    <citation type="journal article" date="2008" name="Nat. Biotechnol.">
        <title>Genome sequencing and analysis of the filamentous fungus Penicillium chrysogenum.</title>
        <authorList>
            <person name="van den Berg M.A."/>
            <person name="Albang R."/>
            <person name="Albermann K."/>
            <person name="Badger J.H."/>
            <person name="Daran J.-M."/>
            <person name="Driessen A.J.M."/>
            <person name="Garcia-Estrada C."/>
            <person name="Fedorova N.D."/>
            <person name="Harris D.M."/>
            <person name="Heijne W.H.M."/>
            <person name="Joardar V.S."/>
            <person name="Kiel J.A.K.W."/>
            <person name="Kovalchuk A."/>
            <person name="Martin J.F."/>
            <person name="Nierman W.C."/>
            <person name="Nijland J.G."/>
            <person name="Pronk J.T."/>
            <person name="Roubos J.A."/>
            <person name="van der Klei I.J."/>
            <person name="van Peij N.N.M.E."/>
            <person name="Veenhuis M."/>
            <person name="von Doehren H."/>
            <person name="Wagner C."/>
            <person name="Wortman J.R."/>
            <person name="Bovenberg R.A.L."/>
        </authorList>
    </citation>
    <scope>NUCLEOTIDE SEQUENCE [LARGE SCALE GENOMIC DNA]</scope>
    <source>
        <strain evidence="2">ATCC 28089 / DSM 1075 / NRRL 1951 / Wisconsin 54-1255</strain>
    </source>
</reference>
<dbReference type="Proteomes" id="UP000000724">
    <property type="component" value="Contig Pc00c21"/>
</dbReference>
<dbReference type="AlphaFoldDB" id="B6HLR7"/>
<dbReference type="VEuPathDB" id="FungiDB:PCH_Pc21g16910"/>
<evidence type="ECO:0000313" key="2">
    <source>
        <dbReference type="Proteomes" id="UP000000724"/>
    </source>
</evidence>
<sequence length="105" mass="11721">MSLGRLTGLEHDVDHISSWTLSQQQGCFGALTSAWAQHGCLMFVFGLIRGRWPASASAWTFRVMWPIEALIPNWPNWPTDIRTRSSEGLGYGIDLDAIKGQGLYI</sequence>
<dbReference type="OrthoDB" id="4348835at2759"/>
<dbReference type="HOGENOM" id="CLU_2237481_0_0_1"/>
<accession>B6HLR7</accession>
<keyword evidence="2" id="KW-1185">Reference proteome</keyword>
<protein>
    <submittedName>
        <fullName evidence="1">Uncharacterized protein</fullName>
    </submittedName>
</protein>
<gene>
    <name evidence="1" type="ORF">Pc21g16910</name>
    <name evidence="1" type="ORF">PCH_Pc21g16910</name>
</gene>